<accession>A0ABV1KFY0</accession>
<proteinExistence type="predicted"/>
<evidence type="ECO:0000313" key="1">
    <source>
        <dbReference type="EMBL" id="MEQ3553377.1"/>
    </source>
</evidence>
<protein>
    <submittedName>
        <fullName evidence="1">Class I SAM-dependent methyltransferase</fullName>
        <ecNumber evidence="1">2.1.-.-</ecNumber>
    </submittedName>
</protein>
<gene>
    <name evidence="1" type="ORF">WIS52_23145</name>
</gene>
<dbReference type="InterPro" id="IPR029063">
    <property type="entry name" value="SAM-dependent_MTases_sf"/>
</dbReference>
<dbReference type="GO" id="GO:0032259">
    <property type="term" value="P:methylation"/>
    <property type="evidence" value="ECO:0007669"/>
    <property type="project" value="UniProtKB-KW"/>
</dbReference>
<dbReference type="Proteomes" id="UP001494902">
    <property type="component" value="Unassembled WGS sequence"/>
</dbReference>
<dbReference type="GO" id="GO:0008168">
    <property type="term" value="F:methyltransferase activity"/>
    <property type="evidence" value="ECO:0007669"/>
    <property type="project" value="UniProtKB-KW"/>
</dbReference>
<comment type="caution">
    <text evidence="1">The sequence shown here is derived from an EMBL/GenBank/DDBJ whole genome shotgun (WGS) entry which is preliminary data.</text>
</comment>
<dbReference type="EMBL" id="JBEDNQ010000010">
    <property type="protein sequence ID" value="MEQ3553377.1"/>
    <property type="molecule type" value="Genomic_DNA"/>
</dbReference>
<name>A0ABV1KFY0_9PSEU</name>
<dbReference type="RefSeq" id="WP_349300446.1">
    <property type="nucleotide sequence ID" value="NZ_JBEDNQ010000010.1"/>
</dbReference>
<keyword evidence="1" id="KW-0489">Methyltransferase</keyword>
<dbReference type="Gene3D" id="3.40.50.150">
    <property type="entry name" value="Vaccinia Virus protein VP39"/>
    <property type="match status" value="1"/>
</dbReference>
<keyword evidence="2" id="KW-1185">Reference proteome</keyword>
<dbReference type="EC" id="2.1.-.-" evidence="1"/>
<sequence>MSGPGAQFTYADWLTLREPVDADARSAELAGWAAALLAGQDAPLVRDLGCGTGSMPRWLSPRLPAGTRWVLQDSEADVLERARAGVAGVEATVQAGVGALRADDLAGTSLVTCSALLDLLTADEIGTLAAACGDAGVPALLTLSVTGRVALAPPDPLDDAVAAAFDAHQCRDDRLGPEAAERAATAFAAYGTVLTRATPWRLGPERPELTAEWLRGRFAAAVEEVPDLAPDAAAHLDRRTRALLTGTLTAEVGHLDLLFVPPGGGS</sequence>
<reference evidence="1 2" key="1">
    <citation type="submission" date="2024-03" db="EMBL/GenBank/DDBJ databases">
        <title>Draft genome sequence of Pseudonocardia nematodicida JCM 31783.</title>
        <authorList>
            <person name="Butdee W."/>
            <person name="Duangmal K."/>
        </authorList>
    </citation>
    <scope>NUCLEOTIDE SEQUENCE [LARGE SCALE GENOMIC DNA]</scope>
    <source>
        <strain evidence="1 2">JCM 31783</strain>
    </source>
</reference>
<evidence type="ECO:0000313" key="2">
    <source>
        <dbReference type="Proteomes" id="UP001494902"/>
    </source>
</evidence>
<keyword evidence="1" id="KW-0808">Transferase</keyword>
<dbReference type="SUPFAM" id="SSF53335">
    <property type="entry name" value="S-adenosyl-L-methionine-dependent methyltransferases"/>
    <property type="match status" value="1"/>
</dbReference>
<organism evidence="1 2">
    <name type="scientific">Pseudonocardia nematodicida</name>
    <dbReference type="NCBI Taxonomy" id="1206997"/>
    <lineage>
        <taxon>Bacteria</taxon>
        <taxon>Bacillati</taxon>
        <taxon>Actinomycetota</taxon>
        <taxon>Actinomycetes</taxon>
        <taxon>Pseudonocardiales</taxon>
        <taxon>Pseudonocardiaceae</taxon>
        <taxon>Pseudonocardia</taxon>
    </lineage>
</organism>